<name>A0ABY6M0N7_9FLAO</name>
<evidence type="ECO:0000313" key="2">
    <source>
        <dbReference type="EMBL" id="UYW02118.1"/>
    </source>
</evidence>
<keyword evidence="1" id="KW-1133">Transmembrane helix</keyword>
<evidence type="ECO:0008006" key="4">
    <source>
        <dbReference type="Google" id="ProtNLM"/>
    </source>
</evidence>
<keyword evidence="1" id="KW-0812">Transmembrane</keyword>
<dbReference type="RefSeq" id="WP_264434611.1">
    <property type="nucleotide sequence ID" value="NZ_CP081495.1"/>
</dbReference>
<feature type="transmembrane region" description="Helical" evidence="1">
    <location>
        <begin position="12"/>
        <end position="32"/>
    </location>
</feature>
<keyword evidence="3" id="KW-1185">Reference proteome</keyword>
<feature type="transmembrane region" description="Helical" evidence="1">
    <location>
        <begin position="109"/>
        <end position="132"/>
    </location>
</feature>
<protein>
    <recommendedName>
        <fullName evidence="4">RDD family protein</fullName>
    </recommendedName>
</protein>
<feature type="transmembrane region" description="Helical" evidence="1">
    <location>
        <begin position="202"/>
        <end position="228"/>
    </location>
</feature>
<reference evidence="2" key="1">
    <citation type="submission" date="2021-08" db="EMBL/GenBank/DDBJ databases">
        <title>Flavobacterium sp. strain CC-SYL302.</title>
        <authorList>
            <person name="Lin S.-Y."/>
            <person name="Lee T.-H."/>
            <person name="Young C.-C."/>
        </authorList>
    </citation>
    <scope>NUCLEOTIDE SEQUENCE</scope>
    <source>
        <strain evidence="2">CC-SYL302</strain>
    </source>
</reference>
<organism evidence="2 3">
    <name type="scientific">Flavobacterium agricola</name>
    <dbReference type="NCBI Taxonomy" id="2870839"/>
    <lineage>
        <taxon>Bacteria</taxon>
        <taxon>Pseudomonadati</taxon>
        <taxon>Bacteroidota</taxon>
        <taxon>Flavobacteriia</taxon>
        <taxon>Flavobacteriales</taxon>
        <taxon>Flavobacteriaceae</taxon>
        <taxon>Flavobacterium</taxon>
    </lineage>
</organism>
<feature type="transmembrane region" description="Helical" evidence="1">
    <location>
        <begin position="234"/>
        <end position="257"/>
    </location>
</feature>
<sequence>MIKQNPFSLYDFLGYFVPGALMIYLYLIVDYIKTNSGTFKISEFLASTSDLKLEQFLFFVIISYAIGHLINFISSITVEKYANWKYDYPSKYLLGFEKKKYWTKGIANLWRVLLPIILLPTTVFDLILGDLFKFKNFYTRKLDPFLIEVIKEKGITLVNKLFKNKTGNQEVKKIRGYDFFRIFAHYTFEHSKNHQFKMVNYVSLYGFLRVLCLITTVAFWFVSGIMIFTDYLELNIWTLILIGLINYTFFMAFMKFYRRYTLEGLMLIAINEDI</sequence>
<evidence type="ECO:0000256" key="1">
    <source>
        <dbReference type="SAM" id="Phobius"/>
    </source>
</evidence>
<keyword evidence="1" id="KW-0472">Membrane</keyword>
<accession>A0ABY6M0N7</accession>
<dbReference type="Proteomes" id="UP001163328">
    <property type="component" value="Chromosome"/>
</dbReference>
<proteinExistence type="predicted"/>
<feature type="transmembrane region" description="Helical" evidence="1">
    <location>
        <begin position="56"/>
        <end position="78"/>
    </location>
</feature>
<dbReference type="EMBL" id="CP081495">
    <property type="protein sequence ID" value="UYW02118.1"/>
    <property type="molecule type" value="Genomic_DNA"/>
</dbReference>
<gene>
    <name evidence="2" type="ORF">K5I29_04245</name>
</gene>
<evidence type="ECO:0000313" key="3">
    <source>
        <dbReference type="Proteomes" id="UP001163328"/>
    </source>
</evidence>